<keyword evidence="2" id="KW-1185">Reference proteome</keyword>
<dbReference type="Proteomes" id="UP000319671">
    <property type="component" value="Unassembled WGS sequence"/>
</dbReference>
<comment type="caution">
    <text evidence="1">The sequence shown here is derived from an EMBL/GenBank/DDBJ whole genome shotgun (WGS) entry which is preliminary data.</text>
</comment>
<organism evidence="1 2">
    <name type="scientific">Neobacillus bataviensis</name>
    <dbReference type="NCBI Taxonomy" id="220685"/>
    <lineage>
        <taxon>Bacteria</taxon>
        <taxon>Bacillati</taxon>
        <taxon>Bacillota</taxon>
        <taxon>Bacilli</taxon>
        <taxon>Bacillales</taxon>
        <taxon>Bacillaceae</taxon>
        <taxon>Neobacillus</taxon>
    </lineage>
</organism>
<accession>A0A561DCV7</accession>
<dbReference type="AlphaFoldDB" id="A0A561DCV7"/>
<dbReference type="EMBL" id="VIVN01000006">
    <property type="protein sequence ID" value="TWE01173.1"/>
    <property type="molecule type" value="Genomic_DNA"/>
</dbReference>
<evidence type="ECO:0000313" key="2">
    <source>
        <dbReference type="Proteomes" id="UP000319671"/>
    </source>
</evidence>
<protein>
    <submittedName>
        <fullName evidence="1">Uncharacterized protein</fullName>
    </submittedName>
</protein>
<gene>
    <name evidence="1" type="ORF">FB550_106230</name>
</gene>
<dbReference type="RefSeq" id="WP_261380663.1">
    <property type="nucleotide sequence ID" value="NZ_VIVN01000006.1"/>
</dbReference>
<evidence type="ECO:0000313" key="1">
    <source>
        <dbReference type="EMBL" id="TWE01173.1"/>
    </source>
</evidence>
<reference evidence="1 2" key="1">
    <citation type="submission" date="2019-06" db="EMBL/GenBank/DDBJ databases">
        <title>Sorghum-associated microbial communities from plants grown in Nebraska, USA.</title>
        <authorList>
            <person name="Schachtman D."/>
        </authorList>
    </citation>
    <scope>NUCLEOTIDE SEQUENCE [LARGE SCALE GENOMIC DNA]</scope>
    <source>
        <strain evidence="1 2">2482</strain>
    </source>
</reference>
<name>A0A561DCV7_9BACI</name>
<sequence length="44" mass="5080">MKKAIENFMNVYGKYMAASAFALKPCSKSELQYVVELFKNDSQR</sequence>
<proteinExistence type="predicted"/>